<gene>
    <name evidence="1" type="ORF">SAMN02745111_00493</name>
</gene>
<dbReference type="OrthoDB" id="1822075at2"/>
<evidence type="ECO:0000313" key="2">
    <source>
        <dbReference type="Proteomes" id="UP000190814"/>
    </source>
</evidence>
<keyword evidence="2" id="KW-1185">Reference proteome</keyword>
<dbReference type="STRING" id="39495.SAMN02745111_00493"/>
<evidence type="ECO:0000313" key="1">
    <source>
        <dbReference type="EMBL" id="SKA61543.1"/>
    </source>
</evidence>
<dbReference type="Proteomes" id="UP000190814">
    <property type="component" value="Unassembled WGS sequence"/>
</dbReference>
<protein>
    <submittedName>
        <fullName evidence="1">Uncharacterized protein</fullName>
    </submittedName>
</protein>
<name>A0A1T4V9F0_9FIRM</name>
<accession>A0A1T4V9F0</accession>
<dbReference type="RefSeq" id="WP_078765385.1">
    <property type="nucleotide sequence ID" value="NZ_FUXZ01000003.1"/>
</dbReference>
<sequence>MEYITKSFYDIKDIDSNIIIFKDESTIELEECAGKKYNVDTCVADRDINVMPAFFEFFTDYQKTRVVFDKRGLRSKQKNRDNFIKLQIKLQELGYSTYDIS</sequence>
<dbReference type="EMBL" id="FUXZ01000003">
    <property type="protein sequence ID" value="SKA61543.1"/>
    <property type="molecule type" value="Genomic_DNA"/>
</dbReference>
<reference evidence="1 2" key="1">
    <citation type="submission" date="2017-02" db="EMBL/GenBank/DDBJ databases">
        <authorList>
            <person name="Peterson S.W."/>
        </authorList>
    </citation>
    <scope>NUCLEOTIDE SEQUENCE [LARGE SCALE GENOMIC DNA]</scope>
    <source>
        <strain evidence="1 2">ATCC 35992</strain>
    </source>
</reference>
<dbReference type="AlphaFoldDB" id="A0A1T4V9F0"/>
<proteinExistence type="predicted"/>
<organism evidence="1 2">
    <name type="scientific">Eubacterium uniforme</name>
    <dbReference type="NCBI Taxonomy" id="39495"/>
    <lineage>
        <taxon>Bacteria</taxon>
        <taxon>Bacillati</taxon>
        <taxon>Bacillota</taxon>
        <taxon>Clostridia</taxon>
        <taxon>Eubacteriales</taxon>
        <taxon>Eubacteriaceae</taxon>
        <taxon>Eubacterium</taxon>
    </lineage>
</organism>